<evidence type="ECO:0008006" key="4">
    <source>
        <dbReference type="Google" id="ProtNLM"/>
    </source>
</evidence>
<dbReference type="EMBL" id="CP001707">
    <property type="protein sequence ID" value="ACV26506.1"/>
    <property type="molecule type" value="Genomic_DNA"/>
</dbReference>
<dbReference type="RefSeq" id="WP_012801020.1">
    <property type="nucleotide sequence ID" value="NC_013166.1"/>
</dbReference>
<dbReference type="InParanoid" id="C7RB64"/>
<organism evidence="2 3">
    <name type="scientific">Kangiella koreensis (strain DSM 16069 / JCM 12317 / KCTC 12182 / SW-125)</name>
    <dbReference type="NCBI Taxonomy" id="523791"/>
    <lineage>
        <taxon>Bacteria</taxon>
        <taxon>Pseudomonadati</taxon>
        <taxon>Pseudomonadota</taxon>
        <taxon>Gammaproteobacteria</taxon>
        <taxon>Kangiellales</taxon>
        <taxon>Kangiellaceae</taxon>
        <taxon>Kangiella</taxon>
    </lineage>
</organism>
<gene>
    <name evidence="2" type="ordered locus">Kkor_1087</name>
</gene>
<dbReference type="KEGG" id="kko:Kkor_1087"/>
<proteinExistence type="predicted"/>
<reference evidence="2 3" key="1">
    <citation type="journal article" date="2009" name="Stand. Genomic Sci.">
        <title>Complete genome sequence of Kangiella koreensis type strain (SW-125).</title>
        <authorList>
            <person name="Han C."/>
            <person name="Sikorski J."/>
            <person name="Lapidus A."/>
            <person name="Nolan M."/>
            <person name="Glavina Del Rio T."/>
            <person name="Tice H."/>
            <person name="Cheng J.F."/>
            <person name="Lucas S."/>
            <person name="Chen F."/>
            <person name="Copeland A."/>
            <person name="Ivanova N."/>
            <person name="Mavromatis K."/>
            <person name="Ovchinnikova G."/>
            <person name="Pati A."/>
            <person name="Bruce D."/>
            <person name="Goodwin L."/>
            <person name="Pitluck S."/>
            <person name="Chen A."/>
            <person name="Palaniappan K."/>
            <person name="Land M."/>
            <person name="Hauser L."/>
            <person name="Chang Y.J."/>
            <person name="Jeffries C.D."/>
            <person name="Chain P."/>
            <person name="Saunders E."/>
            <person name="Brettin T."/>
            <person name="Goker M."/>
            <person name="Tindall B.J."/>
            <person name="Bristow J."/>
            <person name="Eisen J.A."/>
            <person name="Markowitz V."/>
            <person name="Hugenholtz P."/>
            <person name="Kyrpides N.C."/>
            <person name="Klenk H.P."/>
            <person name="Detter J.C."/>
        </authorList>
    </citation>
    <scope>NUCLEOTIDE SEQUENCE [LARGE SCALE GENOMIC DNA]</scope>
    <source>
        <strain evidence="3">DSM 16069 / KCTC 12182 / SW-125</strain>
    </source>
</reference>
<dbReference type="AlphaFoldDB" id="C7RB64"/>
<evidence type="ECO:0000313" key="2">
    <source>
        <dbReference type="EMBL" id="ACV26506.1"/>
    </source>
</evidence>
<keyword evidence="1" id="KW-0812">Transmembrane</keyword>
<evidence type="ECO:0000256" key="1">
    <source>
        <dbReference type="SAM" id="Phobius"/>
    </source>
</evidence>
<keyword evidence="3" id="KW-1185">Reference proteome</keyword>
<feature type="transmembrane region" description="Helical" evidence="1">
    <location>
        <begin position="122"/>
        <end position="140"/>
    </location>
</feature>
<keyword evidence="1" id="KW-0472">Membrane</keyword>
<protein>
    <recommendedName>
        <fullName evidence="4">VanZ-like domain-containing protein</fullName>
    </recommendedName>
</protein>
<name>C7RB64_KANKD</name>
<sequence>MHIRYILWLLFIGVQVAIGIIIYAQSGEDVAGFVWFARQFPSLSAWLFELISHFPLLYREGWIANHLPDILWSSACASFLVGLWVTQLTLSKLLPLGMGCAIFYETLQGLGFAGGTFDWLDWIYSLCAGVLSTLLTYLLLNKSTINDT</sequence>
<accession>C7RB64</accession>
<keyword evidence="1" id="KW-1133">Transmembrane helix</keyword>
<dbReference type="STRING" id="523791.Kkor_1087"/>
<dbReference type="OrthoDB" id="6197729at2"/>
<dbReference type="HOGENOM" id="CLU_1756406_0_0_6"/>
<evidence type="ECO:0000313" key="3">
    <source>
        <dbReference type="Proteomes" id="UP000001231"/>
    </source>
</evidence>
<feature type="transmembrane region" description="Helical" evidence="1">
    <location>
        <begin position="5"/>
        <end position="24"/>
    </location>
</feature>
<dbReference type="Proteomes" id="UP000001231">
    <property type="component" value="Chromosome"/>
</dbReference>